<dbReference type="AlphaFoldDB" id="A0A8I2C6Q9"/>
<keyword evidence="4 9" id="KW-0812">Transmembrane</keyword>
<protein>
    <submittedName>
        <fullName evidence="10">Branched-chain amino acid transport system permease protein</fullName>
    </submittedName>
</protein>
<keyword evidence="2" id="KW-0813">Transport</keyword>
<gene>
    <name evidence="10" type="ORF">JOH49_006161</name>
</gene>
<feature type="transmembrane region" description="Helical" evidence="9">
    <location>
        <begin position="191"/>
        <end position="214"/>
    </location>
</feature>
<comment type="caution">
    <text evidence="10">The sequence shown here is derived from an EMBL/GenBank/DDBJ whole genome shotgun (WGS) entry which is preliminary data.</text>
</comment>
<evidence type="ECO:0000256" key="9">
    <source>
        <dbReference type="SAM" id="Phobius"/>
    </source>
</evidence>
<feature type="transmembrane region" description="Helical" evidence="9">
    <location>
        <begin position="66"/>
        <end position="84"/>
    </location>
</feature>
<feature type="transmembrane region" description="Helical" evidence="9">
    <location>
        <begin position="12"/>
        <end position="31"/>
    </location>
</feature>
<dbReference type="GO" id="GO:0006865">
    <property type="term" value="P:amino acid transport"/>
    <property type="evidence" value="ECO:0007669"/>
    <property type="project" value="UniProtKB-KW"/>
</dbReference>
<evidence type="ECO:0000256" key="5">
    <source>
        <dbReference type="ARBA" id="ARBA00022970"/>
    </source>
</evidence>
<proteinExistence type="inferred from homology"/>
<dbReference type="EMBL" id="JAFICZ010000001">
    <property type="protein sequence ID" value="MBP1296408.1"/>
    <property type="molecule type" value="Genomic_DNA"/>
</dbReference>
<evidence type="ECO:0000256" key="2">
    <source>
        <dbReference type="ARBA" id="ARBA00022448"/>
    </source>
</evidence>
<feature type="transmembrane region" description="Helical" evidence="9">
    <location>
        <begin position="96"/>
        <end position="117"/>
    </location>
</feature>
<evidence type="ECO:0000256" key="8">
    <source>
        <dbReference type="ARBA" id="ARBA00037998"/>
    </source>
</evidence>
<organism evidence="10 11">
    <name type="scientific">Bradyrhizobium elkanii</name>
    <dbReference type="NCBI Taxonomy" id="29448"/>
    <lineage>
        <taxon>Bacteria</taxon>
        <taxon>Pseudomonadati</taxon>
        <taxon>Pseudomonadota</taxon>
        <taxon>Alphaproteobacteria</taxon>
        <taxon>Hyphomicrobiales</taxon>
        <taxon>Nitrobacteraceae</taxon>
        <taxon>Bradyrhizobium</taxon>
    </lineage>
</organism>
<name>A0A8I2C6Q9_BRAEL</name>
<keyword evidence="5" id="KW-0029">Amino-acid transport</keyword>
<reference evidence="10" key="1">
    <citation type="submission" date="2021-02" db="EMBL/GenBank/DDBJ databases">
        <title>Genomic Encyclopedia of Type Strains, Phase IV (KMG-V): Genome sequencing to study the core and pangenomes of soil and plant-associated prokaryotes.</title>
        <authorList>
            <person name="Whitman W."/>
        </authorList>
    </citation>
    <scope>NUCLEOTIDE SEQUENCE</scope>
    <source>
        <strain evidence="10">USDA 406</strain>
    </source>
</reference>
<dbReference type="RefSeq" id="WP_209944557.1">
    <property type="nucleotide sequence ID" value="NZ_JAFICZ010000001.1"/>
</dbReference>
<evidence type="ECO:0000256" key="7">
    <source>
        <dbReference type="ARBA" id="ARBA00023136"/>
    </source>
</evidence>
<keyword evidence="3" id="KW-1003">Cell membrane</keyword>
<keyword evidence="6 9" id="KW-1133">Transmembrane helix</keyword>
<evidence type="ECO:0000313" key="11">
    <source>
        <dbReference type="Proteomes" id="UP000673383"/>
    </source>
</evidence>
<dbReference type="InterPro" id="IPR052157">
    <property type="entry name" value="BCAA_transport_permease"/>
</dbReference>
<dbReference type="Pfam" id="PF02653">
    <property type="entry name" value="BPD_transp_2"/>
    <property type="match status" value="1"/>
</dbReference>
<evidence type="ECO:0000256" key="3">
    <source>
        <dbReference type="ARBA" id="ARBA00022475"/>
    </source>
</evidence>
<comment type="subcellular location">
    <subcellularLocation>
        <location evidence="1">Cell membrane</location>
        <topology evidence="1">Multi-pass membrane protein</topology>
    </subcellularLocation>
</comment>
<evidence type="ECO:0000256" key="1">
    <source>
        <dbReference type="ARBA" id="ARBA00004651"/>
    </source>
</evidence>
<keyword evidence="7 9" id="KW-0472">Membrane</keyword>
<dbReference type="Proteomes" id="UP000673383">
    <property type="component" value="Unassembled WGS sequence"/>
</dbReference>
<dbReference type="InterPro" id="IPR001851">
    <property type="entry name" value="ABC_transp_permease"/>
</dbReference>
<dbReference type="CDD" id="cd06582">
    <property type="entry name" value="TM_PBP1_LivH_like"/>
    <property type="match status" value="1"/>
</dbReference>
<evidence type="ECO:0000313" key="10">
    <source>
        <dbReference type="EMBL" id="MBP1296408.1"/>
    </source>
</evidence>
<dbReference type="GO" id="GO:0022857">
    <property type="term" value="F:transmembrane transporter activity"/>
    <property type="evidence" value="ECO:0007669"/>
    <property type="project" value="InterPro"/>
</dbReference>
<evidence type="ECO:0000256" key="4">
    <source>
        <dbReference type="ARBA" id="ARBA00022692"/>
    </source>
</evidence>
<dbReference type="PANTHER" id="PTHR11795">
    <property type="entry name" value="BRANCHED-CHAIN AMINO ACID TRANSPORT SYSTEM PERMEASE PROTEIN LIVH"/>
    <property type="match status" value="1"/>
</dbReference>
<evidence type="ECO:0000256" key="6">
    <source>
        <dbReference type="ARBA" id="ARBA00022989"/>
    </source>
</evidence>
<feature type="transmembrane region" description="Helical" evidence="9">
    <location>
        <begin position="145"/>
        <end position="163"/>
    </location>
</feature>
<dbReference type="PANTHER" id="PTHR11795:SF445">
    <property type="entry name" value="AMINO ACID ABC TRANSPORTER PERMEASE PROTEIN"/>
    <property type="match status" value="1"/>
</dbReference>
<feature type="transmembrane region" description="Helical" evidence="9">
    <location>
        <begin position="260"/>
        <end position="281"/>
    </location>
</feature>
<feature type="transmembrane region" description="Helical" evidence="9">
    <location>
        <begin position="226"/>
        <end position="253"/>
    </location>
</feature>
<sequence length="294" mass="31260">MATLVPNIILNAAILGIIYGFLGLSLTIVYGGMRIANLAHGDIVVAGSFITYSLTAKFGYSPIAALPVAFIYLSVLGYGLYRIAGKRLQNSREPELASFLFFYGVSLMISASLLFIFDADARAVSFQFKPLSFQFLGLRVPHARLVAAGVALALVPAIFWALYRTIYGKALRGAIMNRDALRIVGIDIDRLSLFAFSISFGLAGMTGVLIALVFPAFSPFSGMDYTILGFVVIVLGGLGSPLGALAGGLVFALTEQLTTLYLGQSTGLIAGFLVLVAVIVVRPAGLMGQVEWRA</sequence>
<dbReference type="GO" id="GO:0005886">
    <property type="term" value="C:plasma membrane"/>
    <property type="evidence" value="ECO:0007669"/>
    <property type="project" value="UniProtKB-SubCell"/>
</dbReference>
<comment type="similarity">
    <text evidence="8">Belongs to the binding-protein-dependent transport system permease family. LivHM subfamily.</text>
</comment>
<accession>A0A8I2C6Q9</accession>